<dbReference type="Pfam" id="PF01103">
    <property type="entry name" value="Omp85"/>
    <property type="match status" value="1"/>
</dbReference>
<evidence type="ECO:0000313" key="11">
    <source>
        <dbReference type="Proteomes" id="UP000507470"/>
    </source>
</evidence>
<evidence type="ECO:0000256" key="1">
    <source>
        <dbReference type="ARBA" id="ARBA00004374"/>
    </source>
</evidence>
<comment type="subcellular location">
    <subcellularLocation>
        <location evidence="1">Mitochondrion outer membrane</location>
        <topology evidence="1">Multi-pass membrane protein</topology>
    </subcellularLocation>
</comment>
<gene>
    <name evidence="10" type="ORF">MCOR_16913</name>
</gene>
<keyword evidence="7" id="KW-0472">Membrane</keyword>
<sequence>MGTVHAKAPETTMESHRPEFEGPSNDTDPNFKFDIRTVPVKVDRVVIDGVGKTKNDILEKTLKPVLSASNFKEMVEKSTEAKILLEKLELFKKVDILIDTSKGKNASANGYEVQYHVEERKYPILNVKMELGAHSANESDVVVRMKYPNMFGRGESCTLDYSRVFKDDGGYGFQFSKPINGDPDIRIGATIYKGYTEFPWSSFKEISRGTALHLMFPTKLGSHCLKWEGVWREMRALNRNTSFAVREQAGHTLKSSIQHVLMRDKRDDKILPTKGYLVKLTQEYAGLGGNVEFVKNDVELQYNLPLVFDSIIQLSLAGGILTKVDQNKDIKINDRYFLGGPLTLRGFTVNGVGPHSDGNALGADAYWLSGLHLYTPLPFRPGKGGFGEMFRSHFFVTAGHLGNVNLNETAKENFKNLTETFRLSYGLGVVLRLGGIARLEINYVIPVRYQIGDNVDKGFQYGIGISFL</sequence>
<dbReference type="PANTHER" id="PTHR12815:SF18">
    <property type="entry name" value="SORTING AND ASSEMBLY MACHINERY COMPONENT 50 HOMOLOG"/>
    <property type="match status" value="1"/>
</dbReference>
<name>A0A6J8BFX3_MYTCO</name>
<dbReference type="Proteomes" id="UP000507470">
    <property type="component" value="Unassembled WGS sequence"/>
</dbReference>
<evidence type="ECO:0000256" key="3">
    <source>
        <dbReference type="ARBA" id="ARBA00022452"/>
    </source>
</evidence>
<keyword evidence="11" id="KW-1185">Reference proteome</keyword>
<dbReference type="InterPro" id="IPR039910">
    <property type="entry name" value="D15-like"/>
</dbReference>
<reference evidence="10 11" key="1">
    <citation type="submission" date="2020-06" db="EMBL/GenBank/DDBJ databases">
        <authorList>
            <person name="Li R."/>
            <person name="Bekaert M."/>
        </authorList>
    </citation>
    <scope>NUCLEOTIDE SEQUENCE [LARGE SCALE GENOMIC DNA]</scope>
    <source>
        <strain evidence="11">wild</strain>
    </source>
</reference>
<dbReference type="PANTHER" id="PTHR12815">
    <property type="entry name" value="SORTING AND ASSEMBLY MACHINERY SAMM50 PROTEIN FAMILY MEMBER"/>
    <property type="match status" value="1"/>
</dbReference>
<evidence type="ECO:0000256" key="5">
    <source>
        <dbReference type="ARBA" id="ARBA00022787"/>
    </source>
</evidence>
<dbReference type="EMBL" id="CACVKT020002956">
    <property type="protein sequence ID" value="CAC5380997.1"/>
    <property type="molecule type" value="Genomic_DNA"/>
</dbReference>
<feature type="domain" description="Bacterial surface antigen (D15)" evidence="9">
    <location>
        <begin position="149"/>
        <end position="467"/>
    </location>
</feature>
<feature type="region of interest" description="Disordered" evidence="8">
    <location>
        <begin position="1"/>
        <end position="29"/>
    </location>
</feature>
<keyword evidence="4" id="KW-0812">Transmembrane</keyword>
<evidence type="ECO:0000256" key="6">
    <source>
        <dbReference type="ARBA" id="ARBA00023128"/>
    </source>
</evidence>
<dbReference type="FunFam" id="2.40.160.50:FF:000002">
    <property type="entry name" value="sorting and assembly machinery component 50 homolog"/>
    <property type="match status" value="1"/>
</dbReference>
<comment type="similarity">
    <text evidence="2">Belongs to the SAM50/omp85 family.</text>
</comment>
<accession>A0A6J8BFX3</accession>
<dbReference type="InterPro" id="IPR000184">
    <property type="entry name" value="Bac_surfAg_D15"/>
</dbReference>
<dbReference type="OrthoDB" id="1724197at2759"/>
<dbReference type="AlphaFoldDB" id="A0A6J8BFX3"/>
<dbReference type="GO" id="GO:0045040">
    <property type="term" value="P:protein insertion into mitochondrial outer membrane"/>
    <property type="evidence" value="ECO:0007669"/>
    <property type="project" value="TreeGrafter"/>
</dbReference>
<evidence type="ECO:0000259" key="9">
    <source>
        <dbReference type="Pfam" id="PF01103"/>
    </source>
</evidence>
<evidence type="ECO:0000256" key="7">
    <source>
        <dbReference type="ARBA" id="ARBA00023136"/>
    </source>
</evidence>
<evidence type="ECO:0000256" key="8">
    <source>
        <dbReference type="SAM" id="MobiDB-lite"/>
    </source>
</evidence>
<evidence type="ECO:0000256" key="2">
    <source>
        <dbReference type="ARBA" id="ARBA00010913"/>
    </source>
</evidence>
<evidence type="ECO:0000256" key="4">
    <source>
        <dbReference type="ARBA" id="ARBA00022692"/>
    </source>
</evidence>
<dbReference type="Gene3D" id="2.40.160.50">
    <property type="entry name" value="membrane protein fhac: a member of the omp85/tpsb transporter family"/>
    <property type="match status" value="1"/>
</dbReference>
<keyword evidence="6" id="KW-0496">Mitochondrion</keyword>
<organism evidence="10 11">
    <name type="scientific">Mytilus coruscus</name>
    <name type="common">Sea mussel</name>
    <dbReference type="NCBI Taxonomy" id="42192"/>
    <lineage>
        <taxon>Eukaryota</taxon>
        <taxon>Metazoa</taxon>
        <taxon>Spiralia</taxon>
        <taxon>Lophotrochozoa</taxon>
        <taxon>Mollusca</taxon>
        <taxon>Bivalvia</taxon>
        <taxon>Autobranchia</taxon>
        <taxon>Pteriomorphia</taxon>
        <taxon>Mytilida</taxon>
        <taxon>Mytiloidea</taxon>
        <taxon>Mytilidae</taxon>
        <taxon>Mytilinae</taxon>
        <taxon>Mytilus</taxon>
    </lineage>
</organism>
<dbReference type="GO" id="GO:0005741">
    <property type="term" value="C:mitochondrial outer membrane"/>
    <property type="evidence" value="ECO:0007669"/>
    <property type="project" value="UniProtKB-SubCell"/>
</dbReference>
<dbReference type="GO" id="GO:0033108">
    <property type="term" value="P:mitochondrial respiratory chain complex assembly"/>
    <property type="evidence" value="ECO:0007669"/>
    <property type="project" value="TreeGrafter"/>
</dbReference>
<proteinExistence type="inferred from homology"/>
<protein>
    <submittedName>
        <fullName evidence="10">SAM50</fullName>
    </submittedName>
</protein>
<keyword evidence="5" id="KW-1000">Mitochondrion outer membrane</keyword>
<keyword evidence="3" id="KW-1134">Transmembrane beta strand</keyword>
<evidence type="ECO:0000313" key="10">
    <source>
        <dbReference type="EMBL" id="CAC5380997.1"/>
    </source>
</evidence>